<dbReference type="GO" id="GO:0010369">
    <property type="term" value="C:chromocenter"/>
    <property type="evidence" value="ECO:0007669"/>
    <property type="project" value="TreeGrafter"/>
</dbReference>
<feature type="compositionally biased region" description="Polar residues" evidence="1">
    <location>
        <begin position="521"/>
        <end position="530"/>
    </location>
</feature>
<dbReference type="PROSITE" id="PS50835">
    <property type="entry name" value="IG_LIKE"/>
    <property type="match status" value="1"/>
</dbReference>
<dbReference type="PANTHER" id="PTHR16112">
    <property type="entry name" value="METHYL-CPG BINDING PROTEIN, DROSOPHILA"/>
    <property type="match status" value="1"/>
</dbReference>
<dbReference type="EMBL" id="JASPKY010000010">
    <property type="protein sequence ID" value="KAK9753807.1"/>
    <property type="molecule type" value="Genomic_DNA"/>
</dbReference>
<feature type="region of interest" description="Disordered" evidence="1">
    <location>
        <begin position="487"/>
        <end position="545"/>
    </location>
</feature>
<feature type="compositionally biased region" description="Low complexity" evidence="1">
    <location>
        <begin position="1054"/>
        <end position="1063"/>
    </location>
</feature>
<feature type="compositionally biased region" description="Low complexity" evidence="1">
    <location>
        <begin position="535"/>
        <end position="545"/>
    </location>
</feature>
<dbReference type="InterPro" id="IPR013783">
    <property type="entry name" value="Ig-like_fold"/>
</dbReference>
<feature type="compositionally biased region" description="Low complexity" evidence="1">
    <location>
        <begin position="1807"/>
        <end position="1819"/>
    </location>
</feature>
<evidence type="ECO:0000259" key="2">
    <source>
        <dbReference type="PROSITE" id="PS50812"/>
    </source>
</evidence>
<accession>A0AAW1N5H2</accession>
<evidence type="ECO:0000313" key="5">
    <source>
        <dbReference type="Proteomes" id="UP001458880"/>
    </source>
</evidence>
<dbReference type="CDD" id="cd20141">
    <property type="entry name" value="PWWP_MBD5"/>
    <property type="match status" value="1"/>
</dbReference>
<feature type="compositionally biased region" description="Polar residues" evidence="1">
    <location>
        <begin position="1088"/>
        <end position="1106"/>
    </location>
</feature>
<dbReference type="SUPFAM" id="SSF48726">
    <property type="entry name" value="Immunoglobulin"/>
    <property type="match status" value="1"/>
</dbReference>
<feature type="region of interest" description="Disordered" evidence="1">
    <location>
        <begin position="917"/>
        <end position="939"/>
    </location>
</feature>
<dbReference type="InterPro" id="IPR000313">
    <property type="entry name" value="PWWP_dom"/>
</dbReference>
<dbReference type="PROSITE" id="PS50812">
    <property type="entry name" value="PWWP"/>
    <property type="match status" value="1"/>
</dbReference>
<feature type="domain" description="PWWP" evidence="2">
    <location>
        <begin position="1980"/>
        <end position="2031"/>
    </location>
</feature>
<dbReference type="InterPro" id="IPR003599">
    <property type="entry name" value="Ig_sub"/>
</dbReference>
<dbReference type="Proteomes" id="UP001458880">
    <property type="component" value="Unassembled WGS sequence"/>
</dbReference>
<dbReference type="PANTHER" id="PTHR16112:SF16">
    <property type="entry name" value="SIX-BANDED, ISOFORM H"/>
    <property type="match status" value="1"/>
</dbReference>
<feature type="region of interest" description="Disordered" evidence="1">
    <location>
        <begin position="1780"/>
        <end position="1828"/>
    </location>
</feature>
<comment type="caution">
    <text evidence="4">The sequence shown here is derived from an EMBL/GenBank/DDBJ whole genome shotgun (WGS) entry which is preliminary data.</text>
</comment>
<gene>
    <name evidence="4" type="ORF">QE152_g1784</name>
</gene>
<dbReference type="Pfam" id="PF07686">
    <property type="entry name" value="V-set"/>
    <property type="match status" value="1"/>
</dbReference>
<feature type="compositionally biased region" description="Low complexity" evidence="1">
    <location>
        <begin position="917"/>
        <end position="926"/>
    </location>
</feature>
<dbReference type="Pfam" id="PF00855">
    <property type="entry name" value="PWWP"/>
    <property type="match status" value="1"/>
</dbReference>
<dbReference type="GO" id="GO:0003682">
    <property type="term" value="F:chromatin binding"/>
    <property type="evidence" value="ECO:0007669"/>
    <property type="project" value="TreeGrafter"/>
</dbReference>
<feature type="region of interest" description="Disordered" evidence="1">
    <location>
        <begin position="1047"/>
        <end position="1106"/>
    </location>
</feature>
<keyword evidence="5" id="KW-1185">Reference proteome</keyword>
<feature type="region of interest" description="Disordered" evidence="1">
    <location>
        <begin position="1371"/>
        <end position="1396"/>
    </location>
</feature>
<name>A0AAW1N5H2_POPJA</name>
<dbReference type="Gene3D" id="2.30.30.140">
    <property type="match status" value="1"/>
</dbReference>
<dbReference type="InterPro" id="IPR013106">
    <property type="entry name" value="Ig_V-set"/>
</dbReference>
<dbReference type="InterPro" id="IPR036691">
    <property type="entry name" value="Endo/exonu/phosph_ase_sf"/>
</dbReference>
<dbReference type="SMART" id="SM00409">
    <property type="entry name" value="IG"/>
    <property type="match status" value="1"/>
</dbReference>
<reference evidence="4 5" key="1">
    <citation type="journal article" date="2024" name="BMC Genomics">
        <title>De novo assembly and annotation of Popillia japonica's genome with initial clues to its potential as an invasive pest.</title>
        <authorList>
            <person name="Cucini C."/>
            <person name="Boschi S."/>
            <person name="Funari R."/>
            <person name="Cardaioli E."/>
            <person name="Iannotti N."/>
            <person name="Marturano G."/>
            <person name="Paoli F."/>
            <person name="Bruttini M."/>
            <person name="Carapelli A."/>
            <person name="Frati F."/>
            <person name="Nardi F."/>
        </authorList>
    </citation>
    <scope>NUCLEOTIDE SEQUENCE [LARGE SCALE GENOMIC DNA]</scope>
    <source>
        <strain evidence="4">DMR45628</strain>
    </source>
</reference>
<evidence type="ECO:0000259" key="3">
    <source>
        <dbReference type="PROSITE" id="PS50835"/>
    </source>
</evidence>
<feature type="compositionally biased region" description="Low complexity" evidence="1">
    <location>
        <begin position="487"/>
        <end position="520"/>
    </location>
</feature>
<dbReference type="InterPro" id="IPR007110">
    <property type="entry name" value="Ig-like_dom"/>
</dbReference>
<evidence type="ECO:0000256" key="1">
    <source>
        <dbReference type="SAM" id="MobiDB-lite"/>
    </source>
</evidence>
<dbReference type="Gene3D" id="3.60.10.10">
    <property type="entry name" value="Endonuclease/exonuclease/phosphatase"/>
    <property type="match status" value="1"/>
</dbReference>
<organism evidence="4 5">
    <name type="scientific">Popillia japonica</name>
    <name type="common">Japanese beetle</name>
    <dbReference type="NCBI Taxonomy" id="7064"/>
    <lineage>
        <taxon>Eukaryota</taxon>
        <taxon>Metazoa</taxon>
        <taxon>Ecdysozoa</taxon>
        <taxon>Arthropoda</taxon>
        <taxon>Hexapoda</taxon>
        <taxon>Insecta</taxon>
        <taxon>Pterygota</taxon>
        <taxon>Neoptera</taxon>
        <taxon>Endopterygota</taxon>
        <taxon>Coleoptera</taxon>
        <taxon>Polyphaga</taxon>
        <taxon>Scarabaeiformia</taxon>
        <taxon>Scarabaeidae</taxon>
        <taxon>Rutelinae</taxon>
        <taxon>Popillia</taxon>
    </lineage>
</organism>
<sequence length="2110" mass="232975">MWIGWRKVTRWKESRMFDFAKTAKDIRAPSFPMEDVQGVLGKKKGLPCDITPRDRDDAVAMVLWFKETILEPLYSFDVRGRQFNQAKLWSSPTVFGPRAFFRATTLPATLSIDNIHISDEGIYRCRVDFKNSPTRNSKVNFTVIVHTGEWKDCYIEIENKILLHHISQTPVNGRIATLRLKIKYYYITFLNIYASTAVAEQTEKDNFNENLSKVCEGLTRKVGIVILVDANVQIGKEPYLKEVIGNGRGTIRKVGIVILVDANVQIGKEPYLKEVIGNGRGTIHNETHDNGHRLSQLARSLNKIFLSTKFQHPIKHKVTWRHPPGASENQIYHIIATREISRRTIDSRTYRGAQAETDHYLVIATIRSLERKNQHRKKENRKRWHVELLKNQERERWKTKAQKLFGIKYVMISQEVEEVWQEIKTNITKTAEEILVRTTKGLVRSGMRRNLNLKRKKRKIAGSYAGVSVSQILTQREKIGLIQHPQLQQPGQPQQQQQQHYKESQSSQQIQQTQIWPSSSVNHPTSQNRLQGYADNNSNPQPNQQQFFRYQGQDSQQINRVLSGSPMIVGETMIVQPQTSQTSNISQPQIQHAVTPQQLQQHPQNTPNVHISHQQIIGPNGQVISIHGAGPPPSNSGQIPAGSVGQVVTNNGQNNVVIHGQGMAQSPSSQQRIYINGQPTEPSGPGRPNIQMVPISISSGRQDIPQRMQQPFYNQQYQIQQFDPSKGIRPQFNQMVNGFPTNQPIQGQVVINHHQQQALTQQQHSAKIWQNRMQVPAQQQVTPPIQSSPNQVQNAFERVPPLHQHTPPPNVWQDEMNRKKVKIGKTMKKRPYIIDQHRIMDPHTPCPNIDVRQIQNDGNRIMINQFQQPTQSASSPSFMEDPSGYLAQQTALLNSTINRQTGANGCSNFSCSSPITSIPSSPQQNSMSPLNSQANGVPLPSNMIATQVKQNHNFTGVNRINQSIHMTKQQHQIQQQQHIQQQQQSASIQQQQQQQQQNVATSQQYNQIMLPQDVVDSASDHSQCQGCVADSAQYQEGVQYGQHKLFQCRPDSQPGTPSSSGTGEDPVTSSTYNDKSHTSPDTRPIQGGTVSTSNVSPQEEPTEQISASRNQEVFNIQPQQHFVFSSQPQQITHQIRENVTTNSYHTHQSKHDGYCPHPHTTDIQVSKINNIHSSGVVTTMASGRTVGSNTITSVLAGRANTATVSINTPPALPISNNTQQIPVTHNLIPTNSIAVNMSPHQQQVVKTPSQSLAPGHILVSSGGQLIMANTGNNHHGVMAPPPPKIVTNQGPMPPISVSPMITNVTAAVTQVIPAVAAQQVLGQQTVLVNALPTPFVLQPGVTMTMDGMTVGQNMQIPHLVTGNVIQQQIQLDGSDPRRAPALLSPETKRKGKKRKIPSQTVASMLHIAATQQNSGVVMSQQGFPQQIQMAHSPQSINTQPVMQALTIVPGKAGGPPQIVMNGQPMASAGHLGAQQLITNSQPTQQINLLQPVNLLNGGMVQNFPTIQQFIVPNLGGMVMNADGTATLLQDTSNLGMQLQLQNVNGQNVLTPVQNSNVFNGGQSILTAGPAGMVIRAPSTSQGKIIQQQHSPGAQFLSPNGGQFVVNGAQFSGQLSPLVANVSPSQQVTFGTAAPQTIRPANSVQQGQQEYIQCGQMGQTLMVPCTPAANIAVSSSNQQNTTFVQQNTTIVQQQTTMVSNNQQIQNFQQNNQNNQQNISRTATLNVDQNFIIAANDNKQPVQALLVQRQSPQTSVNYRQSVSTQTAVNQNAQAVTTNTFCHTSTSTASSPPDTTTHSPLASGGQSPPTADTTTHTGSTDDGLSPAPSNCSGSCSDIINLQQQQNRQQSCSMAMVHCISSSEPDSAEMNIQNAENEWSRGGQTINCTPKMEFTDITQLPIGKKPNTPIHMAYAESSTLVPGMHFIPEQIKSHEGVVSSRNYEKMVPKRKHGDTLVVMGTRHIYEDDEESGKSDPKSPHNFVTGDLVWGPAKGCPAWPGKVTQVCDDKVVVRWFGGDKTLTEVDPCHLQTLTEGLDAHHRARKKSRTSRKLNTQLENAIQEAMAELDKVSDPETSTTIKDKEVVDKDKEVVDEQEEDATSKKLSCRLRSSNQR</sequence>
<feature type="region of interest" description="Disordered" evidence="1">
    <location>
        <begin position="2084"/>
        <end position="2110"/>
    </location>
</feature>
<evidence type="ECO:0000313" key="4">
    <source>
        <dbReference type="EMBL" id="KAK9753807.1"/>
    </source>
</evidence>
<proteinExistence type="predicted"/>
<feature type="domain" description="Ig-like" evidence="3">
    <location>
        <begin position="29"/>
        <end position="142"/>
    </location>
</feature>
<protein>
    <submittedName>
        <fullName evidence="4">PWWP domain</fullName>
    </submittedName>
</protein>
<feature type="compositionally biased region" description="Low complexity" evidence="1">
    <location>
        <begin position="1780"/>
        <end position="1797"/>
    </location>
</feature>
<dbReference type="GO" id="GO:0005634">
    <property type="term" value="C:nucleus"/>
    <property type="evidence" value="ECO:0007669"/>
    <property type="project" value="TreeGrafter"/>
</dbReference>
<dbReference type="InterPro" id="IPR036179">
    <property type="entry name" value="Ig-like_dom_sf"/>
</dbReference>
<dbReference type="SUPFAM" id="SSF63748">
    <property type="entry name" value="Tudor/PWWP/MBT"/>
    <property type="match status" value="1"/>
</dbReference>
<dbReference type="Gene3D" id="2.60.40.10">
    <property type="entry name" value="Immunoglobulins"/>
    <property type="match status" value="1"/>
</dbReference>